<proteinExistence type="predicted"/>
<dbReference type="KEGG" id="bfo:118422972"/>
<evidence type="ECO:0000259" key="6">
    <source>
        <dbReference type="PROSITE" id="PS50026"/>
    </source>
</evidence>
<keyword evidence="3" id="KW-0677">Repeat</keyword>
<dbReference type="Proteomes" id="UP000001554">
    <property type="component" value="Chromosome 9"/>
</dbReference>
<dbReference type="RefSeq" id="XP_035686751.1">
    <property type="nucleotide sequence ID" value="XM_035830858.1"/>
</dbReference>
<dbReference type="OrthoDB" id="9644116at2759"/>
<evidence type="ECO:0000313" key="8">
    <source>
        <dbReference type="RefSeq" id="XP_035686751.1"/>
    </source>
</evidence>
<feature type="domain" description="EGF-like" evidence="6">
    <location>
        <begin position="246"/>
        <end position="286"/>
    </location>
</feature>
<evidence type="ECO:0000256" key="1">
    <source>
        <dbReference type="ARBA" id="ARBA00022536"/>
    </source>
</evidence>
<comment type="caution">
    <text evidence="5">Lacks conserved residue(s) required for the propagation of feature annotation.</text>
</comment>
<organism evidence="7 8">
    <name type="scientific">Branchiostoma floridae</name>
    <name type="common">Florida lancelet</name>
    <name type="synonym">Amphioxus</name>
    <dbReference type="NCBI Taxonomy" id="7739"/>
    <lineage>
        <taxon>Eukaryota</taxon>
        <taxon>Metazoa</taxon>
        <taxon>Chordata</taxon>
        <taxon>Cephalochordata</taxon>
        <taxon>Leptocardii</taxon>
        <taxon>Amphioxiformes</taxon>
        <taxon>Branchiostomatidae</taxon>
        <taxon>Branchiostoma</taxon>
    </lineage>
</organism>
<dbReference type="InterPro" id="IPR000742">
    <property type="entry name" value="EGF"/>
</dbReference>
<dbReference type="GO" id="GO:0005576">
    <property type="term" value="C:extracellular region"/>
    <property type="evidence" value="ECO:0000318"/>
    <property type="project" value="GO_Central"/>
</dbReference>
<dbReference type="AlphaFoldDB" id="A0A9J7N0F6"/>
<keyword evidence="4" id="KW-1015">Disulfide bond</keyword>
<dbReference type="GeneID" id="118422972"/>
<dbReference type="PROSITE" id="PS01187">
    <property type="entry name" value="EGF_CA"/>
    <property type="match status" value="1"/>
</dbReference>
<keyword evidence="7" id="KW-1185">Reference proteome</keyword>
<evidence type="ECO:0000256" key="3">
    <source>
        <dbReference type="ARBA" id="ARBA00022737"/>
    </source>
</evidence>
<evidence type="ECO:0000256" key="2">
    <source>
        <dbReference type="ARBA" id="ARBA00022729"/>
    </source>
</evidence>
<dbReference type="InterPro" id="IPR024731">
    <property type="entry name" value="NELL2-like_EGF"/>
</dbReference>
<dbReference type="PROSITE" id="PS50026">
    <property type="entry name" value="EGF_3"/>
    <property type="match status" value="2"/>
</dbReference>
<dbReference type="InterPro" id="IPR001881">
    <property type="entry name" value="EGF-like_Ca-bd_dom"/>
</dbReference>
<keyword evidence="2" id="KW-0732">Signal</keyword>
<reference evidence="8" key="2">
    <citation type="submission" date="2025-08" db="UniProtKB">
        <authorList>
            <consortium name="RefSeq"/>
        </authorList>
    </citation>
    <scope>IDENTIFICATION</scope>
    <source>
        <strain evidence="8">S238N-H82</strain>
        <tissue evidence="8">Testes</tissue>
    </source>
</reference>
<feature type="domain" description="EGF-like" evidence="6">
    <location>
        <begin position="1"/>
        <end position="33"/>
    </location>
</feature>
<dbReference type="Gene3D" id="2.10.25.10">
    <property type="entry name" value="Laminin"/>
    <property type="match status" value="2"/>
</dbReference>
<sequence>MDNCHEDASCTDTNGSFTCTCNDGFTGNGLYCERNAPNLVSCPADTRITVNSPDGGLLDWTDPEFRFQPSNELANHECSANKGDAAPIGTRNVLCWAEGFADRTTCDFDIVIEAPECVVPAPPLNGAVACVVAKAGAQKYCSISCNDRYDFAVQPADMYLCDWHAVWYPAEDLPWPDCSVSYRPERARQKNELYYYGGTCAFNEEDIKRNLLLLYTSLGDCSAGIGCGVTDIVVTCHSGMSTDEEDVDECATGTDNCHEDASCTDTDGSFTCTCNDGYTGNGLLCERNAPNLVSCPADTRITVNSTDGGLLDWTDPEFRFQPSNELANHECSANKGDAAPIGTRNVLCWAEGFADGTTCDFDIVIEAPECVVPAPPLNGAVACGVAEAGAQKYCSISCNDRYDFAHEPADTYRCDWNAVWYPAEDLPWPDCSGSYRPGRARQKNELCYFSGLCAFNEEDIKRDLQRLYATLGDCSAGIRCGIADLEVTCGMSTDEGENIRKIYTICRAYSRAD</sequence>
<dbReference type="Pfam" id="PF12947">
    <property type="entry name" value="EGF_3"/>
    <property type="match status" value="2"/>
</dbReference>
<dbReference type="InterPro" id="IPR000152">
    <property type="entry name" value="EGF-type_Asp/Asn_hydroxyl_site"/>
</dbReference>
<dbReference type="SMART" id="SM00181">
    <property type="entry name" value="EGF"/>
    <property type="match status" value="2"/>
</dbReference>
<dbReference type="SUPFAM" id="SSF57196">
    <property type="entry name" value="EGF/Laminin"/>
    <property type="match status" value="2"/>
</dbReference>
<protein>
    <submittedName>
        <fullName evidence="8">Sushi, von Willebrand factor type A, EGF and pentraxin domain-containing protein 1-like</fullName>
    </submittedName>
</protein>
<dbReference type="PANTHER" id="PTHR24050:SF28">
    <property type="entry name" value="UROMODULIN-LIKE"/>
    <property type="match status" value="1"/>
</dbReference>
<dbReference type="PROSITE" id="PS01186">
    <property type="entry name" value="EGF_2"/>
    <property type="match status" value="2"/>
</dbReference>
<name>A0A9J7N0F6_BRAFL</name>
<dbReference type="InterPro" id="IPR018097">
    <property type="entry name" value="EGF_Ca-bd_CS"/>
</dbReference>
<evidence type="ECO:0000256" key="4">
    <source>
        <dbReference type="ARBA" id="ARBA00023157"/>
    </source>
</evidence>
<dbReference type="CDD" id="cd00054">
    <property type="entry name" value="EGF_CA"/>
    <property type="match status" value="2"/>
</dbReference>
<dbReference type="SMART" id="SM00179">
    <property type="entry name" value="EGF_CA"/>
    <property type="match status" value="2"/>
</dbReference>
<dbReference type="PANTHER" id="PTHR24050">
    <property type="entry name" value="PA14 DOMAIN-CONTAINING PROTEIN"/>
    <property type="match status" value="1"/>
</dbReference>
<gene>
    <name evidence="8" type="primary">LOC118422972</name>
</gene>
<keyword evidence="1 5" id="KW-0245">EGF-like domain</keyword>
<dbReference type="PROSITE" id="PS00010">
    <property type="entry name" value="ASX_HYDROXYL"/>
    <property type="match status" value="2"/>
</dbReference>
<evidence type="ECO:0000313" key="7">
    <source>
        <dbReference type="Proteomes" id="UP000001554"/>
    </source>
</evidence>
<evidence type="ECO:0000256" key="5">
    <source>
        <dbReference type="PROSITE-ProRule" id="PRU00076"/>
    </source>
</evidence>
<accession>A0A9J7N0F6</accession>
<reference evidence="7" key="1">
    <citation type="journal article" date="2020" name="Nat. Ecol. Evol.">
        <title>Deeply conserved synteny resolves early events in vertebrate evolution.</title>
        <authorList>
            <person name="Simakov O."/>
            <person name="Marletaz F."/>
            <person name="Yue J.X."/>
            <person name="O'Connell B."/>
            <person name="Jenkins J."/>
            <person name="Brandt A."/>
            <person name="Calef R."/>
            <person name="Tung C.H."/>
            <person name="Huang T.K."/>
            <person name="Schmutz J."/>
            <person name="Satoh N."/>
            <person name="Yu J.K."/>
            <person name="Putnam N.H."/>
            <person name="Green R.E."/>
            <person name="Rokhsar D.S."/>
        </authorList>
    </citation>
    <scope>NUCLEOTIDE SEQUENCE [LARGE SCALE GENOMIC DNA]</scope>
    <source>
        <strain evidence="7">S238N-H82</strain>
    </source>
</reference>
<dbReference type="GO" id="GO:0005509">
    <property type="term" value="F:calcium ion binding"/>
    <property type="evidence" value="ECO:0007669"/>
    <property type="project" value="InterPro"/>
</dbReference>
<dbReference type="InterPro" id="IPR052235">
    <property type="entry name" value="Nephronectin_domain"/>
</dbReference>
<dbReference type="FunFam" id="2.10.25.10:FF:000038">
    <property type="entry name" value="Fibrillin 2"/>
    <property type="match status" value="1"/>
</dbReference>
<dbReference type="GO" id="GO:0005201">
    <property type="term" value="F:extracellular matrix structural constituent"/>
    <property type="evidence" value="ECO:0000318"/>
    <property type="project" value="GO_Central"/>
</dbReference>